<dbReference type="InterPro" id="IPR050266">
    <property type="entry name" value="AB_hydrolase_sf"/>
</dbReference>
<proteinExistence type="predicted"/>
<reference evidence="2" key="1">
    <citation type="submission" date="2022-11" db="EMBL/GenBank/DDBJ databases">
        <authorList>
            <person name="Somphong A."/>
            <person name="Phongsopitanun W."/>
        </authorList>
    </citation>
    <scope>NUCLEOTIDE SEQUENCE</scope>
    <source>
        <strain evidence="2">Pm04-4</strain>
    </source>
</reference>
<dbReference type="Pfam" id="PF12697">
    <property type="entry name" value="Abhydrolase_6"/>
    <property type="match status" value="1"/>
</dbReference>
<keyword evidence="2" id="KW-0378">Hydrolase</keyword>
<keyword evidence="3" id="KW-1185">Reference proteome</keyword>
<dbReference type="RefSeq" id="WP_267566512.1">
    <property type="nucleotide sequence ID" value="NZ_JAPNTZ010000011.1"/>
</dbReference>
<dbReference type="EMBL" id="JAPNTZ010000011">
    <property type="protein sequence ID" value="MCY1142106.1"/>
    <property type="molecule type" value="Genomic_DNA"/>
</dbReference>
<dbReference type="InterPro" id="IPR029058">
    <property type="entry name" value="AB_hydrolase_fold"/>
</dbReference>
<organism evidence="2 3">
    <name type="scientific">Paractinoplanes pyxinae</name>
    <dbReference type="NCBI Taxonomy" id="2997416"/>
    <lineage>
        <taxon>Bacteria</taxon>
        <taxon>Bacillati</taxon>
        <taxon>Actinomycetota</taxon>
        <taxon>Actinomycetes</taxon>
        <taxon>Micromonosporales</taxon>
        <taxon>Micromonosporaceae</taxon>
        <taxon>Paractinoplanes</taxon>
    </lineage>
</organism>
<accession>A0ABT4B6K3</accession>
<evidence type="ECO:0000259" key="1">
    <source>
        <dbReference type="Pfam" id="PF12697"/>
    </source>
</evidence>
<protein>
    <submittedName>
        <fullName evidence="2">Alpha/beta fold hydrolase</fullName>
    </submittedName>
</protein>
<dbReference type="PANTHER" id="PTHR43798">
    <property type="entry name" value="MONOACYLGLYCEROL LIPASE"/>
    <property type="match status" value="1"/>
</dbReference>
<evidence type="ECO:0000313" key="2">
    <source>
        <dbReference type="EMBL" id="MCY1142106.1"/>
    </source>
</evidence>
<comment type="caution">
    <text evidence="2">The sequence shown here is derived from an EMBL/GenBank/DDBJ whole genome shotgun (WGS) entry which is preliminary data.</text>
</comment>
<dbReference type="Proteomes" id="UP001151002">
    <property type="component" value="Unassembled WGS sequence"/>
</dbReference>
<name>A0ABT4B6K3_9ACTN</name>
<dbReference type="GO" id="GO:0016787">
    <property type="term" value="F:hydrolase activity"/>
    <property type="evidence" value="ECO:0007669"/>
    <property type="project" value="UniProtKB-KW"/>
</dbReference>
<sequence>MQPQPPRRSTHATNSPLNRIVYDRWGQYGRPVLLLHGLLFDRTMWWPVAAELATECTVIAPDLPGHGQTPPRSDYSLERIAADLAGLVHGLQLHRAPIVVGHGTAAWLAVAFADAYATHCVLTLDEPTGALPGTVDGLLGAAGLAAVPEHYRPFAEPRRDPALLKAYAGWKEQPPTRRLVVAGAGTGRPAPAPDRAFGHLTDPEGFAARLRALL</sequence>
<dbReference type="InterPro" id="IPR000073">
    <property type="entry name" value="AB_hydrolase_1"/>
</dbReference>
<gene>
    <name evidence="2" type="ORF">OWR29_29275</name>
</gene>
<feature type="domain" description="AB hydrolase-1" evidence="1">
    <location>
        <begin position="32"/>
        <end position="194"/>
    </location>
</feature>
<dbReference type="Gene3D" id="3.40.50.1820">
    <property type="entry name" value="alpha/beta hydrolase"/>
    <property type="match status" value="1"/>
</dbReference>
<evidence type="ECO:0000313" key="3">
    <source>
        <dbReference type="Proteomes" id="UP001151002"/>
    </source>
</evidence>
<dbReference type="SUPFAM" id="SSF53474">
    <property type="entry name" value="alpha/beta-Hydrolases"/>
    <property type="match status" value="1"/>
</dbReference>